<dbReference type="Gene3D" id="1.25.40.10">
    <property type="entry name" value="Tetratricopeptide repeat domain"/>
    <property type="match status" value="1"/>
</dbReference>
<protein>
    <submittedName>
        <fullName evidence="2">Uncharacterized protein</fullName>
    </submittedName>
</protein>
<sequence length="221" mass="24778">MELLADGYRRTRDASGPSNRSTQRGRQSIEDNNILKHPQVSTSNLPAINIALGAFSYRPSTQGSLLVVLSRHKIYSDWACTRDKCLHPQATRKTMENIASHIRGRKNLSKRIKKVDISQINDLSYDDLCERGYFHLDRFRRSGNLGGIEEAIKCYSRALELTPDGHPDLPGRHASLGVSYTDRYRRTGDVADLEKALECDSRALELTPDGHPGLPGRHANL</sequence>
<name>A0A8H2WQI2_9AGAM</name>
<evidence type="ECO:0000313" key="2">
    <source>
        <dbReference type="EMBL" id="CAE6400557.1"/>
    </source>
</evidence>
<evidence type="ECO:0000256" key="1">
    <source>
        <dbReference type="SAM" id="MobiDB-lite"/>
    </source>
</evidence>
<proteinExistence type="predicted"/>
<reference evidence="2" key="1">
    <citation type="submission" date="2021-01" db="EMBL/GenBank/DDBJ databases">
        <authorList>
            <person name="Kaushik A."/>
        </authorList>
    </citation>
    <scope>NUCLEOTIDE SEQUENCE</scope>
    <source>
        <strain evidence="2">AG1-1A</strain>
    </source>
</reference>
<organism evidence="2 3">
    <name type="scientific">Rhizoctonia solani</name>
    <dbReference type="NCBI Taxonomy" id="456999"/>
    <lineage>
        <taxon>Eukaryota</taxon>
        <taxon>Fungi</taxon>
        <taxon>Dikarya</taxon>
        <taxon>Basidiomycota</taxon>
        <taxon>Agaricomycotina</taxon>
        <taxon>Agaricomycetes</taxon>
        <taxon>Cantharellales</taxon>
        <taxon>Ceratobasidiaceae</taxon>
        <taxon>Rhizoctonia</taxon>
    </lineage>
</organism>
<dbReference type="EMBL" id="CAJMWR010000774">
    <property type="protein sequence ID" value="CAE6400557.1"/>
    <property type="molecule type" value="Genomic_DNA"/>
</dbReference>
<dbReference type="Proteomes" id="UP000663840">
    <property type="component" value="Unassembled WGS sequence"/>
</dbReference>
<dbReference type="SUPFAM" id="SSF48452">
    <property type="entry name" value="TPR-like"/>
    <property type="match status" value="1"/>
</dbReference>
<feature type="compositionally biased region" description="Polar residues" evidence="1">
    <location>
        <begin position="16"/>
        <end position="26"/>
    </location>
</feature>
<accession>A0A8H2WQI2</accession>
<dbReference type="InterPro" id="IPR011990">
    <property type="entry name" value="TPR-like_helical_dom_sf"/>
</dbReference>
<feature type="non-terminal residue" evidence="2">
    <location>
        <position position="1"/>
    </location>
</feature>
<gene>
    <name evidence="2" type="ORF">RDB_LOCUS36458</name>
</gene>
<comment type="caution">
    <text evidence="2">The sequence shown here is derived from an EMBL/GenBank/DDBJ whole genome shotgun (WGS) entry which is preliminary data.</text>
</comment>
<evidence type="ECO:0000313" key="3">
    <source>
        <dbReference type="Proteomes" id="UP000663840"/>
    </source>
</evidence>
<dbReference type="AlphaFoldDB" id="A0A8H2WQI2"/>
<feature type="region of interest" description="Disordered" evidence="1">
    <location>
        <begin position="1"/>
        <end position="34"/>
    </location>
</feature>